<sequence length="380" mass="43653">MTSRSTADSLYGRSRPKLTPSTSNPPSSSTVAFTTHLASLISKETDPSTTTRGRPRPSKTPKSDIFIKHNKGAEKRAAKDEIETDLRQVHQRTADVGAVDAATLHRSKRRMEEKVQIYEDLKSGLYLAAESDDDDDDDEIGPRLKQEDYLARLRRKEREGLVDFDRKWADEERAKRRTSTSDEDENEPEDEEEDDDDDNASIISYEDELGRSRRGTRKQAAHAARLKQRQKRENEHGPGVDDHPTWKPARPENLIYGPAIQSEAFNPAAPVAEQMSYLASRRDRSPTPEQMHYDADAEVRTRGTGFYAFSKDEETRKKQMEELMNARVETQREREARQTRRAERERLKDERRKKIEELRVKRRAETFLAGLGDIQSLRAG</sequence>
<dbReference type="PANTHER" id="PTHR15885">
    <property type="entry name" value="COILED-COIL DOMAIN-CONTAINING PROTEIN 174"/>
    <property type="match status" value="1"/>
</dbReference>
<feature type="compositionally biased region" description="Basic and acidic residues" evidence="2">
    <location>
        <begin position="164"/>
        <end position="174"/>
    </location>
</feature>
<dbReference type="AlphaFoldDB" id="A0A507QPQ1"/>
<dbReference type="EMBL" id="VIFY01000108">
    <property type="protein sequence ID" value="TQB70426.1"/>
    <property type="molecule type" value="Genomic_DNA"/>
</dbReference>
<dbReference type="STRING" id="5098.A0A507QPQ1"/>
<dbReference type="Pfam" id="PF13300">
    <property type="entry name" value="DUF4078"/>
    <property type="match status" value="1"/>
</dbReference>
<accession>A0A507QPQ1</accession>
<reference evidence="3 4" key="1">
    <citation type="submission" date="2019-06" db="EMBL/GenBank/DDBJ databases">
        <title>Wine fermentation using esterase from Monascus purpureus.</title>
        <authorList>
            <person name="Geng C."/>
            <person name="Zhang Y."/>
        </authorList>
    </citation>
    <scope>NUCLEOTIDE SEQUENCE [LARGE SCALE GENOMIC DNA]</scope>
    <source>
        <strain evidence="3">HQ1</strain>
    </source>
</reference>
<evidence type="ECO:0000256" key="1">
    <source>
        <dbReference type="ARBA" id="ARBA00023054"/>
    </source>
</evidence>
<feature type="region of interest" description="Disordered" evidence="2">
    <location>
        <begin position="1"/>
        <end position="80"/>
    </location>
</feature>
<feature type="compositionally biased region" description="Basic and acidic residues" evidence="2">
    <location>
        <begin position="140"/>
        <end position="152"/>
    </location>
</feature>
<feature type="compositionally biased region" description="Acidic residues" evidence="2">
    <location>
        <begin position="181"/>
        <end position="199"/>
    </location>
</feature>
<evidence type="ECO:0000256" key="2">
    <source>
        <dbReference type="SAM" id="MobiDB-lite"/>
    </source>
</evidence>
<dbReference type="InterPro" id="IPR025066">
    <property type="entry name" value="CCDC174-like"/>
</dbReference>
<comment type="caution">
    <text evidence="3">The sequence shown here is derived from an EMBL/GenBank/DDBJ whole genome shotgun (WGS) entry which is preliminary data.</text>
</comment>
<evidence type="ECO:0008006" key="5">
    <source>
        <dbReference type="Google" id="ProtNLM"/>
    </source>
</evidence>
<dbReference type="Proteomes" id="UP000319663">
    <property type="component" value="Unassembled WGS sequence"/>
</dbReference>
<dbReference type="PANTHER" id="PTHR15885:SF1">
    <property type="entry name" value="COILED-COIL DOMAIN-CONTAINING PROTEIN 174"/>
    <property type="match status" value="1"/>
</dbReference>
<evidence type="ECO:0000313" key="3">
    <source>
        <dbReference type="EMBL" id="TQB70426.1"/>
    </source>
</evidence>
<protein>
    <recommendedName>
        <fullName evidence="5">Coiled-coil domain-containing protein 174</fullName>
    </recommendedName>
</protein>
<feature type="compositionally biased region" description="Basic and acidic residues" evidence="2">
    <location>
        <begin position="61"/>
        <end position="80"/>
    </location>
</feature>
<proteinExistence type="predicted"/>
<dbReference type="GO" id="GO:0005634">
    <property type="term" value="C:nucleus"/>
    <property type="evidence" value="ECO:0007669"/>
    <property type="project" value="TreeGrafter"/>
</dbReference>
<feature type="compositionally biased region" description="Basic residues" evidence="2">
    <location>
        <begin position="212"/>
        <end position="230"/>
    </location>
</feature>
<gene>
    <name evidence="3" type="ORF">MPDQ_000454</name>
</gene>
<keyword evidence="1" id="KW-0175">Coiled coil</keyword>
<feature type="compositionally biased region" description="Low complexity" evidence="2">
    <location>
        <begin position="19"/>
        <end position="30"/>
    </location>
</feature>
<feature type="region of interest" description="Disordered" evidence="2">
    <location>
        <begin position="164"/>
        <end position="252"/>
    </location>
</feature>
<feature type="compositionally biased region" description="Basic and acidic residues" evidence="2">
    <location>
        <begin position="329"/>
        <end position="353"/>
    </location>
</feature>
<feature type="compositionally biased region" description="Acidic residues" evidence="2">
    <location>
        <begin position="130"/>
        <end position="139"/>
    </location>
</feature>
<feature type="compositionally biased region" description="Basic and acidic residues" evidence="2">
    <location>
        <begin position="231"/>
        <end position="245"/>
    </location>
</feature>
<name>A0A507QPQ1_MONPU</name>
<keyword evidence="4" id="KW-1185">Reference proteome</keyword>
<organism evidence="3 4">
    <name type="scientific">Monascus purpureus</name>
    <name type="common">Red mold</name>
    <name type="synonym">Monascus anka</name>
    <dbReference type="NCBI Taxonomy" id="5098"/>
    <lineage>
        <taxon>Eukaryota</taxon>
        <taxon>Fungi</taxon>
        <taxon>Dikarya</taxon>
        <taxon>Ascomycota</taxon>
        <taxon>Pezizomycotina</taxon>
        <taxon>Eurotiomycetes</taxon>
        <taxon>Eurotiomycetidae</taxon>
        <taxon>Eurotiales</taxon>
        <taxon>Aspergillaceae</taxon>
        <taxon>Monascus</taxon>
    </lineage>
</organism>
<evidence type="ECO:0000313" key="4">
    <source>
        <dbReference type="Proteomes" id="UP000319663"/>
    </source>
</evidence>
<feature type="region of interest" description="Disordered" evidence="2">
    <location>
        <begin position="325"/>
        <end position="353"/>
    </location>
</feature>
<feature type="region of interest" description="Disordered" evidence="2">
    <location>
        <begin position="129"/>
        <end position="152"/>
    </location>
</feature>